<keyword evidence="1" id="KW-0472">Membrane</keyword>
<gene>
    <name evidence="3" type="ORF">ABB05_01180</name>
    <name evidence="2" type="ORF">ACA29_24090</name>
</gene>
<keyword evidence="1" id="KW-1133">Transmembrane helix</keyword>
<reference evidence="2 4" key="2">
    <citation type="submission" date="2015-06" db="EMBL/GenBank/DDBJ databases">
        <title>Genome sequencing project of Bacillus galactosidilyticus PL133.</title>
        <authorList>
            <person name="Gaiero J."/>
            <person name="Nicol R."/>
            <person name="Habash M."/>
        </authorList>
    </citation>
    <scope>NUCLEOTIDE SEQUENCE [LARGE SCALE GENOMIC DNA]</scope>
    <source>
        <strain evidence="2 4">PL133</strain>
    </source>
</reference>
<feature type="transmembrane region" description="Helical" evidence="1">
    <location>
        <begin position="7"/>
        <end position="24"/>
    </location>
</feature>
<evidence type="ECO:0000313" key="5">
    <source>
        <dbReference type="Proteomes" id="UP000077881"/>
    </source>
</evidence>
<dbReference type="RefSeq" id="WP_057981930.1">
    <property type="nucleotide sequence ID" value="NZ_JAGGKH010000003.1"/>
</dbReference>
<evidence type="ECO:0000256" key="1">
    <source>
        <dbReference type="SAM" id="Phobius"/>
    </source>
</evidence>
<keyword evidence="1" id="KW-0812">Transmembrane</keyword>
<dbReference type="STRING" id="217031.ABB05_01180"/>
<dbReference type="PATRIC" id="fig|217031.4.peg.8120"/>
<sequence>MLKNLGISLLGAIGIATLWYWLLAPTFSSGFLLGIGLFIIGLVVYIIAQKGSILKQIALIASLSGIILAIVTIGAIMVLLTNM</sequence>
<reference evidence="3 5" key="1">
    <citation type="submission" date="2015-05" db="EMBL/GenBank/DDBJ databases">
        <title>Comparison of genome.</title>
        <authorList>
            <person name="Zheng Z."/>
            <person name="Sun M."/>
        </authorList>
    </citation>
    <scope>NUCLEOTIDE SEQUENCE [LARGE SCALE GENOMIC DNA]</scope>
    <source>
        <strain evidence="3 5">G25-74</strain>
    </source>
</reference>
<dbReference type="Proteomes" id="UP000077881">
    <property type="component" value="Unassembled WGS sequence"/>
</dbReference>
<accession>A0A0Q9Y1H7</accession>
<dbReference type="Proteomes" id="UP000053881">
    <property type="component" value="Unassembled WGS sequence"/>
</dbReference>
<protein>
    <submittedName>
        <fullName evidence="2">Uncharacterized protein</fullName>
    </submittedName>
</protein>
<evidence type="ECO:0000313" key="4">
    <source>
        <dbReference type="Proteomes" id="UP000053881"/>
    </source>
</evidence>
<evidence type="ECO:0000313" key="3">
    <source>
        <dbReference type="EMBL" id="OAK75600.1"/>
    </source>
</evidence>
<dbReference type="EMBL" id="LDJR01000010">
    <property type="protein sequence ID" value="OAK75600.1"/>
    <property type="molecule type" value="Genomic_DNA"/>
</dbReference>
<name>A0A0Q9Y1H7_9BACI</name>
<keyword evidence="5" id="KW-1185">Reference proteome</keyword>
<proteinExistence type="predicted"/>
<comment type="caution">
    <text evidence="2">The sequence shown here is derived from an EMBL/GenBank/DDBJ whole genome shotgun (WGS) entry which is preliminary data.</text>
</comment>
<feature type="transmembrane region" description="Helical" evidence="1">
    <location>
        <begin position="30"/>
        <end position="48"/>
    </location>
</feature>
<feature type="transmembrane region" description="Helical" evidence="1">
    <location>
        <begin position="57"/>
        <end position="80"/>
    </location>
</feature>
<organism evidence="2 4">
    <name type="scientific">Lederbergia galactosidilytica</name>
    <dbReference type="NCBI Taxonomy" id="217031"/>
    <lineage>
        <taxon>Bacteria</taxon>
        <taxon>Bacillati</taxon>
        <taxon>Bacillota</taxon>
        <taxon>Bacilli</taxon>
        <taxon>Bacillales</taxon>
        <taxon>Bacillaceae</taxon>
        <taxon>Lederbergia</taxon>
    </lineage>
</organism>
<dbReference type="AlphaFoldDB" id="A0A0Q9Y1H7"/>
<dbReference type="EMBL" id="LGPB01000140">
    <property type="protein sequence ID" value="KRG09427.1"/>
    <property type="molecule type" value="Genomic_DNA"/>
</dbReference>
<evidence type="ECO:0000313" key="2">
    <source>
        <dbReference type="EMBL" id="KRG09427.1"/>
    </source>
</evidence>